<protein>
    <submittedName>
        <fullName evidence="2">Uncharacterized protein</fullName>
    </submittedName>
</protein>
<evidence type="ECO:0000313" key="2">
    <source>
        <dbReference type="EMBL" id="KAK7503594.1"/>
    </source>
</evidence>
<feature type="signal peptide" evidence="1">
    <location>
        <begin position="1"/>
        <end position="25"/>
    </location>
</feature>
<proteinExistence type="predicted"/>
<evidence type="ECO:0000313" key="3">
    <source>
        <dbReference type="Proteomes" id="UP001519460"/>
    </source>
</evidence>
<keyword evidence="3" id="KW-1185">Reference proteome</keyword>
<name>A0ABD0LVG2_9CAEN</name>
<sequence length="203" mass="22023">MDSRQQRAVLLIALVVVFSVVNTQAQLSVTGGPGGSGGNMGPGGGLTITLQLDELRLQCMQLLLLRVPVSNFCNQLINNPLGAVTGSLAFRWSLLTARGDPDEGGAGMGYGGSGPLMLPQMRPSARLILIILREKCKQWQQNGVSPLPYYCWELLGLKMNNRGQGRPSPQRLNSFYDSYASTVSADDRLRDYSAARDRGRPMP</sequence>
<evidence type="ECO:0000256" key="1">
    <source>
        <dbReference type="SAM" id="SignalP"/>
    </source>
</evidence>
<dbReference type="AlphaFoldDB" id="A0ABD0LVG2"/>
<reference evidence="2 3" key="1">
    <citation type="journal article" date="2023" name="Sci. Data">
        <title>Genome assembly of the Korean intertidal mud-creeper Batillaria attramentaria.</title>
        <authorList>
            <person name="Patra A.K."/>
            <person name="Ho P.T."/>
            <person name="Jun S."/>
            <person name="Lee S.J."/>
            <person name="Kim Y."/>
            <person name="Won Y.J."/>
        </authorList>
    </citation>
    <scope>NUCLEOTIDE SEQUENCE [LARGE SCALE GENOMIC DNA]</scope>
    <source>
        <strain evidence="2">Wonlab-2016</strain>
    </source>
</reference>
<dbReference type="Proteomes" id="UP001519460">
    <property type="component" value="Unassembled WGS sequence"/>
</dbReference>
<keyword evidence="1" id="KW-0732">Signal</keyword>
<accession>A0ABD0LVG2</accession>
<feature type="chain" id="PRO_5044844690" evidence="1">
    <location>
        <begin position="26"/>
        <end position="203"/>
    </location>
</feature>
<dbReference type="EMBL" id="JACVVK020000019">
    <property type="protein sequence ID" value="KAK7503594.1"/>
    <property type="molecule type" value="Genomic_DNA"/>
</dbReference>
<gene>
    <name evidence="2" type="ORF">BaRGS_00005133</name>
</gene>
<comment type="caution">
    <text evidence="2">The sequence shown here is derived from an EMBL/GenBank/DDBJ whole genome shotgun (WGS) entry which is preliminary data.</text>
</comment>
<organism evidence="2 3">
    <name type="scientific">Batillaria attramentaria</name>
    <dbReference type="NCBI Taxonomy" id="370345"/>
    <lineage>
        <taxon>Eukaryota</taxon>
        <taxon>Metazoa</taxon>
        <taxon>Spiralia</taxon>
        <taxon>Lophotrochozoa</taxon>
        <taxon>Mollusca</taxon>
        <taxon>Gastropoda</taxon>
        <taxon>Caenogastropoda</taxon>
        <taxon>Sorbeoconcha</taxon>
        <taxon>Cerithioidea</taxon>
        <taxon>Batillariidae</taxon>
        <taxon>Batillaria</taxon>
    </lineage>
</organism>